<dbReference type="AlphaFoldDB" id="A0A927C3R0"/>
<sequence>MQNTSSKIEALREEISRMLFRGIIVVNRTQALELAESLNTAVMRNSFQRWHTAEFNAIDRETCITFFSLEDMEQVLDEILDFHDRIKAELISPYSIQVININAVYGMSVEGSYNTLALIGDWEPEIVVKIPRAREPYEFGIPEFEFGVQDLEKVAHYDLTEEGKALVYGDGQGDEGAETDETVRLQDATKGSGIQFLVNADKIDISAKADLLPFPQSDLFRNTMEGLSQPVSRWLPDEESLTQVKALRETLPHLSEFLDEVILAMDLAIRFKATRFTLPPMILNGPPGIGKTHGLFQLAETLGFSMESIPMATTDAGFVLTGCERGWKEPMPGLLAKSAAKCQHINPIFILDEFEKSNFRRDYGVNGTESAVLQMLERDSAARFRDGFLEHEINLSEVSYIGSSNSVDQIPAPILSRVKVIEVGFPPTEALQGIYTAILNKALKDDFGVEGITVMVAGDICEAARMGITPRAIRNNAGKILSAALNDTKEGDGIEISGKALMALMKRSSVNKKGTGMGFLAQL</sequence>
<dbReference type="InterPro" id="IPR027417">
    <property type="entry name" value="P-loop_NTPase"/>
</dbReference>
<evidence type="ECO:0000313" key="2">
    <source>
        <dbReference type="EMBL" id="MBD2860259.1"/>
    </source>
</evidence>
<keyword evidence="3" id="KW-1185">Reference proteome</keyword>
<dbReference type="SUPFAM" id="SSF52540">
    <property type="entry name" value="P-loop containing nucleoside triphosphate hydrolases"/>
    <property type="match status" value="1"/>
</dbReference>
<reference evidence="2" key="1">
    <citation type="submission" date="2020-09" db="EMBL/GenBank/DDBJ databases">
        <authorList>
            <person name="Yoon J.-W."/>
        </authorList>
    </citation>
    <scope>NUCLEOTIDE SEQUENCE</scope>
    <source>
        <strain evidence="2">KMU-158</strain>
    </source>
</reference>
<gene>
    <name evidence="2" type="ORF">IB286_14765</name>
</gene>
<accession>A0A927C3R0</accession>
<evidence type="ECO:0000259" key="1">
    <source>
        <dbReference type="Pfam" id="PF00004"/>
    </source>
</evidence>
<name>A0A927C3R0_9GAMM</name>
<dbReference type="GO" id="GO:0005524">
    <property type="term" value="F:ATP binding"/>
    <property type="evidence" value="ECO:0007669"/>
    <property type="project" value="InterPro"/>
</dbReference>
<dbReference type="GO" id="GO:0030163">
    <property type="term" value="P:protein catabolic process"/>
    <property type="evidence" value="ECO:0007669"/>
    <property type="project" value="InterPro"/>
</dbReference>
<dbReference type="RefSeq" id="WP_190766883.1">
    <property type="nucleotide sequence ID" value="NZ_JACXLD010000018.1"/>
</dbReference>
<dbReference type="Pfam" id="PF00004">
    <property type="entry name" value="AAA"/>
    <property type="match status" value="1"/>
</dbReference>
<dbReference type="GO" id="GO:0004252">
    <property type="term" value="F:serine-type endopeptidase activity"/>
    <property type="evidence" value="ECO:0007669"/>
    <property type="project" value="InterPro"/>
</dbReference>
<dbReference type="Proteomes" id="UP000610558">
    <property type="component" value="Unassembled WGS sequence"/>
</dbReference>
<dbReference type="EMBL" id="JACXLD010000018">
    <property type="protein sequence ID" value="MBD2860259.1"/>
    <property type="molecule type" value="Genomic_DNA"/>
</dbReference>
<dbReference type="GO" id="GO:0004176">
    <property type="term" value="F:ATP-dependent peptidase activity"/>
    <property type="evidence" value="ECO:0007669"/>
    <property type="project" value="InterPro"/>
</dbReference>
<organism evidence="2 3">
    <name type="scientific">Spongiibacter pelagi</name>
    <dbReference type="NCBI Taxonomy" id="2760804"/>
    <lineage>
        <taxon>Bacteria</taxon>
        <taxon>Pseudomonadati</taxon>
        <taxon>Pseudomonadota</taxon>
        <taxon>Gammaproteobacteria</taxon>
        <taxon>Cellvibrionales</taxon>
        <taxon>Spongiibacteraceae</taxon>
        <taxon>Spongiibacter</taxon>
    </lineage>
</organism>
<evidence type="ECO:0000313" key="3">
    <source>
        <dbReference type="Proteomes" id="UP000610558"/>
    </source>
</evidence>
<dbReference type="PANTHER" id="PTHR10046">
    <property type="entry name" value="ATP DEPENDENT LON PROTEASE FAMILY MEMBER"/>
    <property type="match status" value="1"/>
</dbReference>
<dbReference type="InterPro" id="IPR003959">
    <property type="entry name" value="ATPase_AAA_core"/>
</dbReference>
<proteinExistence type="predicted"/>
<dbReference type="InterPro" id="IPR027065">
    <property type="entry name" value="Lon_Prtase"/>
</dbReference>
<feature type="domain" description="ATPase AAA-type core" evidence="1">
    <location>
        <begin position="281"/>
        <end position="420"/>
    </location>
</feature>
<protein>
    <submittedName>
        <fullName evidence="2">AAA family ATPase</fullName>
    </submittedName>
</protein>
<comment type="caution">
    <text evidence="2">The sequence shown here is derived from an EMBL/GenBank/DDBJ whole genome shotgun (WGS) entry which is preliminary data.</text>
</comment>
<dbReference type="Gene3D" id="3.40.50.300">
    <property type="entry name" value="P-loop containing nucleotide triphosphate hydrolases"/>
    <property type="match status" value="1"/>
</dbReference>
<dbReference type="GO" id="GO:0016887">
    <property type="term" value="F:ATP hydrolysis activity"/>
    <property type="evidence" value="ECO:0007669"/>
    <property type="project" value="InterPro"/>
</dbReference>